<comment type="similarity">
    <text evidence="2">Belongs to the transferase hexapeptide repeat family.</text>
</comment>
<gene>
    <name evidence="12" type="primary">cysE</name>
    <name evidence="12" type="ORF">E5163_10045</name>
</gene>
<dbReference type="SUPFAM" id="SSF51161">
    <property type="entry name" value="Trimeric LpxA-like enzymes"/>
    <property type="match status" value="1"/>
</dbReference>
<dbReference type="InterPro" id="IPR018357">
    <property type="entry name" value="Hexapep_transf_CS"/>
</dbReference>
<evidence type="ECO:0000256" key="7">
    <source>
        <dbReference type="ARBA" id="ARBA00022737"/>
    </source>
</evidence>
<keyword evidence="7" id="KW-0677">Repeat</keyword>
<dbReference type="OrthoDB" id="9801456at2"/>
<evidence type="ECO:0000256" key="2">
    <source>
        <dbReference type="ARBA" id="ARBA00007274"/>
    </source>
</evidence>
<dbReference type="Pfam" id="PF06426">
    <property type="entry name" value="SATase_N"/>
    <property type="match status" value="1"/>
</dbReference>
<dbReference type="EC" id="2.3.1.30" evidence="3"/>
<dbReference type="InterPro" id="IPR042122">
    <property type="entry name" value="Ser_AcTrfase_N_sf"/>
</dbReference>
<dbReference type="GO" id="GO:0005737">
    <property type="term" value="C:cytoplasm"/>
    <property type="evidence" value="ECO:0007669"/>
    <property type="project" value="InterPro"/>
</dbReference>
<evidence type="ECO:0000256" key="3">
    <source>
        <dbReference type="ARBA" id="ARBA00013266"/>
    </source>
</evidence>
<dbReference type="InterPro" id="IPR010493">
    <property type="entry name" value="Ser_AcTrfase_N"/>
</dbReference>
<dbReference type="AlphaFoldDB" id="A0A4S2GY65"/>
<feature type="domain" description="Serine acetyltransferase N-terminal" evidence="11">
    <location>
        <begin position="30"/>
        <end position="134"/>
    </location>
</feature>
<dbReference type="Gene3D" id="1.10.3130.10">
    <property type="entry name" value="serine acetyltransferase, domain 1"/>
    <property type="match status" value="1"/>
</dbReference>
<reference evidence="12 13" key="1">
    <citation type="journal article" date="2017" name="Int. J. Syst. Evol. Microbiol.">
        <title>Marinicauda algicola sp. nov., isolated from a marine red alga Rhodosorus marinus.</title>
        <authorList>
            <person name="Jeong S.E."/>
            <person name="Jeon S.H."/>
            <person name="Chun B.H."/>
            <person name="Kim D.W."/>
            <person name="Jeon C.O."/>
        </authorList>
    </citation>
    <scope>NUCLEOTIDE SEQUENCE [LARGE SCALE GENOMIC DNA]</scope>
    <source>
        <strain evidence="12 13">JCM 31718</strain>
    </source>
</reference>
<evidence type="ECO:0000256" key="5">
    <source>
        <dbReference type="ARBA" id="ARBA00022605"/>
    </source>
</evidence>
<protein>
    <recommendedName>
        <fullName evidence="4">Serine acetyltransferase</fullName>
        <ecNumber evidence="3">2.3.1.30</ecNumber>
    </recommendedName>
</protein>
<comment type="pathway">
    <text evidence="1">Amino-acid biosynthesis; L-cysteine biosynthesis; L-cysteine from L-serine: step 1/2.</text>
</comment>
<comment type="caution">
    <text evidence="12">The sequence shown here is derived from an EMBL/GenBank/DDBJ whole genome shotgun (WGS) entry which is preliminary data.</text>
</comment>
<dbReference type="RefSeq" id="WP_135996015.1">
    <property type="nucleotide sequence ID" value="NZ_SRXW01000003.1"/>
</dbReference>
<keyword evidence="5" id="KW-0028">Amino-acid biosynthesis</keyword>
<dbReference type="InterPro" id="IPR045304">
    <property type="entry name" value="LbH_SAT"/>
</dbReference>
<evidence type="ECO:0000256" key="1">
    <source>
        <dbReference type="ARBA" id="ARBA00004876"/>
    </source>
</evidence>
<feature type="region of interest" description="Disordered" evidence="10">
    <location>
        <begin position="266"/>
        <end position="287"/>
    </location>
</feature>
<dbReference type="PROSITE" id="PS00101">
    <property type="entry name" value="HEXAPEP_TRANSFERASES"/>
    <property type="match status" value="1"/>
</dbReference>
<dbReference type="NCBIfam" id="TIGR01172">
    <property type="entry name" value="cysE"/>
    <property type="match status" value="1"/>
</dbReference>
<evidence type="ECO:0000256" key="4">
    <source>
        <dbReference type="ARBA" id="ARBA00018522"/>
    </source>
</evidence>
<dbReference type="InterPro" id="IPR005881">
    <property type="entry name" value="Ser_O-AcTrfase"/>
</dbReference>
<dbReference type="UniPathway" id="UPA00136">
    <property type="reaction ID" value="UER00199"/>
</dbReference>
<accession>A0A4S2GY65</accession>
<dbReference type="InterPro" id="IPR053376">
    <property type="entry name" value="Serine_acetyltransferase"/>
</dbReference>
<dbReference type="PANTHER" id="PTHR42811">
    <property type="entry name" value="SERINE ACETYLTRANSFERASE"/>
    <property type="match status" value="1"/>
</dbReference>
<keyword evidence="8 12" id="KW-0012">Acyltransferase</keyword>
<comment type="catalytic activity">
    <reaction evidence="9">
        <text>L-serine + acetyl-CoA = O-acetyl-L-serine + CoA</text>
        <dbReference type="Rhea" id="RHEA:24560"/>
        <dbReference type="ChEBI" id="CHEBI:33384"/>
        <dbReference type="ChEBI" id="CHEBI:57287"/>
        <dbReference type="ChEBI" id="CHEBI:57288"/>
        <dbReference type="ChEBI" id="CHEBI:58340"/>
        <dbReference type="EC" id="2.3.1.30"/>
    </reaction>
</comment>
<evidence type="ECO:0000313" key="12">
    <source>
        <dbReference type="EMBL" id="TGY88170.1"/>
    </source>
</evidence>
<dbReference type="InterPro" id="IPR011004">
    <property type="entry name" value="Trimer_LpxA-like_sf"/>
</dbReference>
<evidence type="ECO:0000256" key="9">
    <source>
        <dbReference type="ARBA" id="ARBA00049486"/>
    </source>
</evidence>
<sequence>MSADHTIEKLAEDHGVRTPAPRGAEAVRLAWSRLRMEAASAAAEEPMLASFVNAAILRHDSFAAALAHRMAEKLEDKQLDALVINDVVHEALRADPQIAQHAAADMLAIAERDPACRSLLQPFLYFKGFHATQGHRIAHWLWHEGRETLAFHLQSRVSERFGVDINPAARIGQGIMIDHATGVVIGETAVVGDDCSILQGVTLGGTGAAGIDRHPKVGNGVLLGAGAQVLGNITIGDEARIAAGSVVLKPVPPRCTVAGVPAKPVGGPCAKPSKTMDQTLDDTGGAK</sequence>
<dbReference type="NCBIfam" id="NF041874">
    <property type="entry name" value="EPS_EpsC"/>
    <property type="match status" value="1"/>
</dbReference>
<dbReference type="Pfam" id="PF00132">
    <property type="entry name" value="Hexapep"/>
    <property type="match status" value="1"/>
</dbReference>
<dbReference type="GO" id="GO:0009001">
    <property type="term" value="F:serine O-acetyltransferase activity"/>
    <property type="evidence" value="ECO:0007669"/>
    <property type="project" value="UniProtKB-EC"/>
</dbReference>
<evidence type="ECO:0000313" key="13">
    <source>
        <dbReference type="Proteomes" id="UP000308054"/>
    </source>
</evidence>
<keyword evidence="13" id="KW-1185">Reference proteome</keyword>
<evidence type="ECO:0000259" key="11">
    <source>
        <dbReference type="SMART" id="SM00971"/>
    </source>
</evidence>
<evidence type="ECO:0000256" key="10">
    <source>
        <dbReference type="SAM" id="MobiDB-lite"/>
    </source>
</evidence>
<evidence type="ECO:0000256" key="8">
    <source>
        <dbReference type="ARBA" id="ARBA00023315"/>
    </source>
</evidence>
<dbReference type="InterPro" id="IPR001451">
    <property type="entry name" value="Hexapep"/>
</dbReference>
<organism evidence="12 13">
    <name type="scientific">Marinicauda algicola</name>
    <dbReference type="NCBI Taxonomy" id="2029849"/>
    <lineage>
        <taxon>Bacteria</taxon>
        <taxon>Pseudomonadati</taxon>
        <taxon>Pseudomonadota</taxon>
        <taxon>Alphaproteobacteria</taxon>
        <taxon>Maricaulales</taxon>
        <taxon>Maricaulaceae</taxon>
        <taxon>Marinicauda</taxon>
    </lineage>
</organism>
<keyword evidence="6 12" id="KW-0808">Transferase</keyword>
<evidence type="ECO:0000256" key="6">
    <source>
        <dbReference type="ARBA" id="ARBA00022679"/>
    </source>
</evidence>
<dbReference type="Gene3D" id="2.160.10.10">
    <property type="entry name" value="Hexapeptide repeat proteins"/>
    <property type="match status" value="1"/>
</dbReference>
<dbReference type="FunFam" id="2.160.10.10:FF:000002">
    <property type="entry name" value="Serine acetyltransferase"/>
    <property type="match status" value="1"/>
</dbReference>
<dbReference type="Proteomes" id="UP000308054">
    <property type="component" value="Unassembled WGS sequence"/>
</dbReference>
<name>A0A4S2GY65_9PROT</name>
<proteinExistence type="inferred from homology"/>
<dbReference type="GO" id="GO:0006535">
    <property type="term" value="P:cysteine biosynthetic process from serine"/>
    <property type="evidence" value="ECO:0007669"/>
    <property type="project" value="InterPro"/>
</dbReference>
<dbReference type="SMART" id="SM00971">
    <property type="entry name" value="SATase_N"/>
    <property type="match status" value="1"/>
</dbReference>
<dbReference type="EMBL" id="SRXW01000003">
    <property type="protein sequence ID" value="TGY88170.1"/>
    <property type="molecule type" value="Genomic_DNA"/>
</dbReference>
<dbReference type="CDD" id="cd03354">
    <property type="entry name" value="LbH_SAT"/>
    <property type="match status" value="1"/>
</dbReference>